<dbReference type="RefSeq" id="WP_278005587.1">
    <property type="nucleotide sequence ID" value="NZ_JARSBN010000004.1"/>
</dbReference>
<sequence length="562" mass="65652">MKKFILVLCVLCLCFSCSKTLDHTINYTVTPSKDHSGLNVKMTFQANENGQTTLLFQDKAWGQDSLHNVIHDVKVLSEQAEITTNRDSGWYVISHPKKLNQIEVEYTIKQDSKGDLKTRQAYRPIIQPQYFHLFSHNFFMLPKHVLKQSEDNFNVNISWNDFPHDYKLVNSFGSGEYHQTIEGISEEKFHTAVFVGGDFRAHKMDINGNKVVFAIRGNWEVFEDSEMLSILDKTVTAQREFWQDNSQKYYVVTMIPTVQERGSSFQGSGLTNSFATNASNNEYLEVSGLVYLFNHELQHNWIGSLIRNDDEEKQYWFSEGFTDYYTLKNIARNNIYNYDESYFINEFNTFVKALYTNPAREMPNSEMTYENFWSGKEGIQKLPYRRGAFLAFYLDQKIKQDSDGTKSLDDVMLDFKNDAEKTEQKITHAYFIKTVNQYLKEDFQPFFTKHIEEGKLYDFKSIYDELGFEYEPTSKVFDLGFTFPEDRKQIASIDENSEAYKAGLRQGDSVKGMSYYYDSIDHEAEFTIEREGKDVLVKYLPIKEVDLPKLLDNDFNKSHLDF</sequence>
<feature type="domain" description="Peptidase M61 catalytic" evidence="2">
    <location>
        <begin position="291"/>
        <end position="374"/>
    </location>
</feature>
<keyword evidence="1" id="KW-0732">Signal</keyword>
<dbReference type="EMBL" id="JARSBN010000004">
    <property type="protein sequence ID" value="MDG4716144.1"/>
    <property type="molecule type" value="Genomic_DNA"/>
</dbReference>
<comment type="caution">
    <text evidence="3">The sequence shown here is derived from an EMBL/GenBank/DDBJ whole genome shotgun (WGS) entry which is preliminary data.</text>
</comment>
<dbReference type="InterPro" id="IPR007963">
    <property type="entry name" value="Peptidase_M61_catalytic"/>
</dbReference>
<dbReference type="Proteomes" id="UP001529085">
    <property type="component" value="Unassembled WGS sequence"/>
</dbReference>
<keyword evidence="3" id="KW-0378">Hydrolase</keyword>
<feature type="signal peptide" evidence="1">
    <location>
        <begin position="1"/>
        <end position="21"/>
    </location>
</feature>
<dbReference type="Gene3D" id="1.10.390.10">
    <property type="entry name" value="Neutral Protease Domain 2"/>
    <property type="match status" value="1"/>
</dbReference>
<keyword evidence="3" id="KW-0645">Protease</keyword>
<evidence type="ECO:0000313" key="4">
    <source>
        <dbReference type="Proteomes" id="UP001529085"/>
    </source>
</evidence>
<name>A0ABT6G2R7_9FLAO</name>
<dbReference type="SUPFAM" id="SSF55486">
    <property type="entry name" value="Metalloproteases ('zincins'), catalytic domain"/>
    <property type="match status" value="1"/>
</dbReference>
<gene>
    <name evidence="3" type="ORF">P7122_09690</name>
</gene>
<proteinExistence type="predicted"/>
<evidence type="ECO:0000259" key="2">
    <source>
        <dbReference type="Pfam" id="PF05299"/>
    </source>
</evidence>
<dbReference type="InterPro" id="IPR027268">
    <property type="entry name" value="Peptidase_M4/M1_CTD_sf"/>
</dbReference>
<reference evidence="3 4" key="1">
    <citation type="submission" date="2023-03" db="EMBL/GenBank/DDBJ databases">
        <title>Strain YYF002 represents a novel species in the genus Winogradskyella isolated from seawater.</title>
        <authorList>
            <person name="Fu Z.-Y."/>
        </authorList>
    </citation>
    <scope>NUCLEOTIDE SEQUENCE [LARGE SCALE GENOMIC DNA]</scope>
    <source>
        <strain evidence="3 4">YYF002</strain>
    </source>
</reference>
<organism evidence="3 4">
    <name type="scientific">Winogradskyella marincola</name>
    <dbReference type="NCBI Taxonomy" id="3037795"/>
    <lineage>
        <taxon>Bacteria</taxon>
        <taxon>Pseudomonadati</taxon>
        <taxon>Bacteroidota</taxon>
        <taxon>Flavobacteriia</taxon>
        <taxon>Flavobacteriales</taxon>
        <taxon>Flavobacteriaceae</taxon>
        <taxon>Winogradskyella</taxon>
    </lineage>
</organism>
<evidence type="ECO:0000313" key="3">
    <source>
        <dbReference type="EMBL" id="MDG4716144.1"/>
    </source>
</evidence>
<dbReference type="GO" id="GO:0004177">
    <property type="term" value="F:aminopeptidase activity"/>
    <property type="evidence" value="ECO:0007669"/>
    <property type="project" value="UniProtKB-KW"/>
</dbReference>
<feature type="chain" id="PRO_5047452446" evidence="1">
    <location>
        <begin position="22"/>
        <end position="562"/>
    </location>
</feature>
<protein>
    <submittedName>
        <fullName evidence="3">M1 family aminopeptidase</fullName>
    </submittedName>
</protein>
<evidence type="ECO:0000256" key="1">
    <source>
        <dbReference type="SAM" id="SignalP"/>
    </source>
</evidence>
<dbReference type="Pfam" id="PF05299">
    <property type="entry name" value="Peptidase_M61"/>
    <property type="match status" value="1"/>
</dbReference>
<keyword evidence="4" id="KW-1185">Reference proteome</keyword>
<accession>A0ABT6G2R7</accession>
<keyword evidence="3" id="KW-0031">Aminopeptidase</keyword>